<keyword evidence="2" id="KW-1185">Reference proteome</keyword>
<reference evidence="3" key="2">
    <citation type="submission" date="2019-09" db="UniProtKB">
        <authorList>
            <consortium name="WormBaseParasite"/>
        </authorList>
    </citation>
    <scope>IDENTIFICATION</scope>
</reference>
<accession>A0A183G4E8</accession>
<dbReference type="EMBL" id="UZAH01029392">
    <property type="protein sequence ID" value="VDP05810.1"/>
    <property type="molecule type" value="Genomic_DNA"/>
</dbReference>
<sequence>MAAATVSYDTAKVWFRKFKNGEFCLEDQSRSGRPVAVNEERLLELVQEDPRRCNGGLAEKLDYTPP</sequence>
<gene>
    <name evidence="1" type="ORF">HPBE_LOCUS16389</name>
</gene>
<proteinExistence type="predicted"/>
<dbReference type="WBParaSite" id="HPBE_0001639001-mRNA-1">
    <property type="protein sequence ID" value="HPBE_0001639001-mRNA-1"/>
    <property type="gene ID" value="HPBE_0001639001"/>
</dbReference>
<evidence type="ECO:0000313" key="1">
    <source>
        <dbReference type="EMBL" id="VDP05810.1"/>
    </source>
</evidence>
<evidence type="ECO:0000313" key="3">
    <source>
        <dbReference type="WBParaSite" id="HPBE_0001639001-mRNA-1"/>
    </source>
</evidence>
<organism evidence="2 3">
    <name type="scientific">Heligmosomoides polygyrus</name>
    <name type="common">Parasitic roundworm</name>
    <dbReference type="NCBI Taxonomy" id="6339"/>
    <lineage>
        <taxon>Eukaryota</taxon>
        <taxon>Metazoa</taxon>
        <taxon>Ecdysozoa</taxon>
        <taxon>Nematoda</taxon>
        <taxon>Chromadorea</taxon>
        <taxon>Rhabditida</taxon>
        <taxon>Rhabditina</taxon>
        <taxon>Rhabditomorpha</taxon>
        <taxon>Strongyloidea</taxon>
        <taxon>Heligmosomidae</taxon>
        <taxon>Heligmosomoides</taxon>
    </lineage>
</organism>
<name>A0A183G4E8_HELPZ</name>
<reference evidence="1 2" key="1">
    <citation type="submission" date="2018-11" db="EMBL/GenBank/DDBJ databases">
        <authorList>
            <consortium name="Pathogen Informatics"/>
        </authorList>
    </citation>
    <scope>NUCLEOTIDE SEQUENCE [LARGE SCALE GENOMIC DNA]</scope>
</reference>
<protein>
    <submittedName>
        <fullName evidence="3">HTH_48 domain-containing protein</fullName>
    </submittedName>
</protein>
<dbReference type="OrthoDB" id="5875589at2759"/>
<accession>A0A3P8ANV2</accession>
<evidence type="ECO:0000313" key="2">
    <source>
        <dbReference type="Proteomes" id="UP000050761"/>
    </source>
</evidence>
<dbReference type="AlphaFoldDB" id="A0A183G4E8"/>
<dbReference type="Proteomes" id="UP000050761">
    <property type="component" value="Unassembled WGS sequence"/>
</dbReference>